<comment type="function">
    <text evidence="14">Plays a role in microtubule organization and/or maintenance for the formation of primary cilia (PC), a microtubule-based structure that protrudes from the surface of epithelial cells. Plays a critical role in G2/M checkpoint and nuclear divisions. A key player in the DNA damage-activated ATR/ATM signaling cascade since it is required for the proper phosphorylation of H2AX, RPA, CHEK2 and CHEK1. Plays a critical role in chromosome segregation, acting as a mediator required for the maintenance of genomic stability through modulation of MDC1, RPA and CHEK1.</text>
</comment>
<keyword evidence="4" id="KW-0597">Phosphoprotein</keyword>
<feature type="compositionally biased region" description="Basic and acidic residues" evidence="18">
    <location>
        <begin position="1050"/>
        <end position="1059"/>
    </location>
</feature>
<evidence type="ECO:0000313" key="20">
    <source>
        <dbReference type="EMBL" id="KAK9520550.1"/>
    </source>
</evidence>
<feature type="region of interest" description="Disordered" evidence="18">
    <location>
        <begin position="948"/>
        <end position="983"/>
    </location>
</feature>
<feature type="region of interest" description="Disordered" evidence="18">
    <location>
        <begin position="1392"/>
        <end position="1413"/>
    </location>
</feature>
<feature type="compositionally biased region" description="Basic and acidic residues" evidence="18">
    <location>
        <begin position="484"/>
        <end position="510"/>
    </location>
</feature>
<comment type="caution">
    <text evidence="20">The sequence shown here is derived from an EMBL/GenBank/DDBJ whole genome shotgun (WGS) entry which is preliminary data.</text>
</comment>
<feature type="compositionally biased region" description="Acidic residues" evidence="18">
    <location>
        <begin position="456"/>
        <end position="466"/>
    </location>
</feature>
<dbReference type="GO" id="GO:0005634">
    <property type="term" value="C:nucleus"/>
    <property type="evidence" value="ECO:0007669"/>
    <property type="project" value="UniProtKB-SubCell"/>
</dbReference>
<evidence type="ECO:0000256" key="14">
    <source>
        <dbReference type="ARBA" id="ARBA00056906"/>
    </source>
</evidence>
<feature type="region of interest" description="Disordered" evidence="18">
    <location>
        <begin position="1244"/>
        <end position="1362"/>
    </location>
</feature>
<evidence type="ECO:0000256" key="16">
    <source>
        <dbReference type="ARBA" id="ARBA00067900"/>
    </source>
</evidence>
<feature type="compositionally biased region" description="Basic and acidic residues" evidence="18">
    <location>
        <begin position="806"/>
        <end position="910"/>
    </location>
</feature>
<comment type="subcellular location">
    <subcellularLocation>
        <location evidence="1">Cytoplasm</location>
        <location evidence="1">Cytoskeleton</location>
        <location evidence="1">Microtubule organizing center</location>
        <location evidence="1">Centrosome</location>
        <location evidence="1">Centriole</location>
    </subcellularLocation>
    <subcellularLocation>
        <location evidence="2">Nucleus</location>
    </subcellularLocation>
</comment>
<keyword evidence="11" id="KW-0206">Cytoskeleton</keyword>
<feature type="compositionally biased region" description="Basic and acidic residues" evidence="18">
    <location>
        <begin position="1244"/>
        <end position="1283"/>
    </location>
</feature>
<dbReference type="InterPro" id="IPR036020">
    <property type="entry name" value="WW_dom_sf"/>
</dbReference>
<dbReference type="Gene3D" id="3.30.1470.10">
    <property type="entry name" value="Photosystem I PsaD, reaction center subunit II"/>
    <property type="match status" value="1"/>
</dbReference>
<organism evidence="20 21">
    <name type="scientific">Zoarces viviparus</name>
    <name type="common">Viviparous eelpout</name>
    <name type="synonym">Blennius viviparus</name>
    <dbReference type="NCBI Taxonomy" id="48416"/>
    <lineage>
        <taxon>Eukaryota</taxon>
        <taxon>Metazoa</taxon>
        <taxon>Chordata</taxon>
        <taxon>Craniata</taxon>
        <taxon>Vertebrata</taxon>
        <taxon>Euteleostomi</taxon>
        <taxon>Actinopterygii</taxon>
        <taxon>Neopterygii</taxon>
        <taxon>Teleostei</taxon>
        <taxon>Neoteleostei</taxon>
        <taxon>Acanthomorphata</taxon>
        <taxon>Eupercaria</taxon>
        <taxon>Perciformes</taxon>
        <taxon>Cottioidei</taxon>
        <taxon>Zoarcales</taxon>
        <taxon>Zoarcidae</taxon>
        <taxon>Zoarcinae</taxon>
        <taxon>Zoarces</taxon>
    </lineage>
</organism>
<evidence type="ECO:0000256" key="7">
    <source>
        <dbReference type="ARBA" id="ARBA00022776"/>
    </source>
</evidence>
<dbReference type="InterPro" id="IPR051841">
    <property type="entry name" value="MT-Golgi_org_protein"/>
</dbReference>
<feature type="compositionally biased region" description="Basic and acidic residues" evidence="18">
    <location>
        <begin position="1290"/>
        <end position="1306"/>
    </location>
</feature>
<feature type="compositionally biased region" description="Basic and acidic residues" evidence="18">
    <location>
        <begin position="1334"/>
        <end position="1350"/>
    </location>
</feature>
<feature type="region of interest" description="Disordered" evidence="18">
    <location>
        <begin position="1004"/>
        <end position="1027"/>
    </location>
</feature>
<evidence type="ECO:0000256" key="13">
    <source>
        <dbReference type="ARBA" id="ARBA00023306"/>
    </source>
</evidence>
<evidence type="ECO:0000256" key="1">
    <source>
        <dbReference type="ARBA" id="ARBA00004114"/>
    </source>
</evidence>
<dbReference type="GO" id="GO:0060271">
    <property type="term" value="P:cilium assembly"/>
    <property type="evidence" value="ECO:0007669"/>
    <property type="project" value="TreeGrafter"/>
</dbReference>
<feature type="region of interest" description="Disordered" evidence="18">
    <location>
        <begin position="105"/>
        <end position="239"/>
    </location>
</feature>
<comment type="subunit">
    <text evidence="15">Interacts (via N-terminus) with ATRIP. Interacts with ATM, ATR and MDC1. Interacts with XPA (via N-terminus) upon UV irradiation. Interacts with CEP83, CCDC92, TTBK2, DVL3, NPHP3 and weakly with NPHP4. Interacts with DZIP1.</text>
</comment>
<evidence type="ECO:0000256" key="3">
    <source>
        <dbReference type="ARBA" id="ARBA00022490"/>
    </source>
</evidence>
<evidence type="ECO:0000256" key="6">
    <source>
        <dbReference type="ARBA" id="ARBA00022763"/>
    </source>
</evidence>
<dbReference type="GO" id="GO:0051301">
    <property type="term" value="P:cell division"/>
    <property type="evidence" value="ECO:0007669"/>
    <property type="project" value="UniProtKB-KW"/>
</dbReference>
<keyword evidence="21" id="KW-1185">Reference proteome</keyword>
<feature type="compositionally biased region" description="Basic and acidic residues" evidence="18">
    <location>
        <begin position="751"/>
        <end position="761"/>
    </location>
</feature>
<feature type="compositionally biased region" description="Acidic residues" evidence="18">
    <location>
        <begin position="511"/>
        <end position="547"/>
    </location>
</feature>
<dbReference type="PANTHER" id="PTHR18902:SF27">
    <property type="entry name" value="CENTROSOMAL PROTEIN OF 164 KDA"/>
    <property type="match status" value="1"/>
</dbReference>
<keyword evidence="8" id="KW-0970">Cilium biogenesis/degradation</keyword>
<feature type="region of interest" description="Disordered" evidence="18">
    <location>
        <begin position="1043"/>
        <end position="1067"/>
    </location>
</feature>
<feature type="compositionally biased region" description="Low complexity" evidence="18">
    <location>
        <begin position="739"/>
        <end position="750"/>
    </location>
</feature>
<keyword evidence="6" id="KW-0227">DNA damage</keyword>
<reference evidence="20 21" key="1">
    <citation type="journal article" date="2024" name="Genome Biol. Evol.">
        <title>Chromosome-level genome assembly of the viviparous eelpout Zoarces viviparus.</title>
        <authorList>
            <person name="Fuhrmann N."/>
            <person name="Brasseur M.V."/>
            <person name="Bakowski C.E."/>
            <person name="Podsiadlowski L."/>
            <person name="Prost S."/>
            <person name="Krehenwinkel H."/>
            <person name="Mayer C."/>
        </authorList>
    </citation>
    <scope>NUCLEOTIDE SEQUENCE [LARGE SCALE GENOMIC DNA]</scope>
    <source>
        <strain evidence="20">NO-MEL_2022_Ind0_liver</strain>
    </source>
</reference>
<evidence type="ECO:0000256" key="18">
    <source>
        <dbReference type="SAM" id="MobiDB-lite"/>
    </source>
</evidence>
<keyword evidence="10" id="KW-0234">DNA repair</keyword>
<protein>
    <recommendedName>
        <fullName evidence="16">Centrosomal protein of 164 kDa</fullName>
    </recommendedName>
</protein>
<evidence type="ECO:0000256" key="12">
    <source>
        <dbReference type="ARBA" id="ARBA00023242"/>
    </source>
</evidence>
<keyword evidence="3" id="KW-0963">Cytoplasm</keyword>
<accession>A0AAW1EDL9</accession>
<feature type="compositionally biased region" description="Acidic residues" evidence="18">
    <location>
        <begin position="652"/>
        <end position="661"/>
    </location>
</feature>
<keyword evidence="9 17" id="KW-0175">Coiled coil</keyword>
<sequence>MTAAALIGDQLILEEDYDESYAPSEQEIQEYAREIGIDPDSEPELLWLAREGIVAPLPAEWKPCQDVTGDIYYFNFSSGQSTWDHPCDEHYRRLVVQERERAQLTAARGGAGVKKEKKKKKEKKEKKKKKEPLKTLGPLSSALGPLPSPLGSLAPLRGLDAPGPGPLPGSAPPLRRSLGSSGGLEPLKTSLGGPRSSGATSVLGMRQEERVSLTLPGFDDDDDEKISENEPSPRGSDRLLKNLHLDLDALGGGLQYEDSEASGGAPAEERTEPELQDLALSGDHSPEPPSQQDSLRGRHLHLSSLVGRRNHVSEEGARPPRAARRRVAEELNEVEEEEDEEDEDHQREKGEDEGGGEAEEGGTEGKGEEGKEMEDGEAQDKEADGRKIKEMNDEQKGSKRCIESKKEEEEVESDEVEEECCEGGDEEIDDGGESSAGSQRHETRDRGENVERDEAADSSMEEEEKEEVGAKGQKQEFEESSDEVVEKSFKSDHGGGSEEEDKTDKVKDELEGSVDEEEEGANESEEEEVEINNEREKEEEEEGENDEALERCSLSQRRHTESDEEVLERRAQSEGGETEGEGLEGDDQSDARKPQNASESEQEAVEVLGTQVRPAKLSGKTMPSDRKTLDRKRKTLAGKTENVTKKCPLPAEESEASENIEEASSSIDVKLSEKVRDINDLSGTVSPLEGDDKEDTKEEEESGGGAKTKKAEAAKRHLQAAGKDAPPALKVDRLVLHQSSPSPSLSSPSRSEQDVGLRLKTESLGTSPGLQRPETSRGRLVRASRTQLEDAELRLQNQEDSPGEEPSWRIQRDREKIEREEEERRRTEREERSLRERKEERERAEREERSLRERREERERAEREERSLRERERAEREERSLRERREESERREADRGVEEEREHVMKEKTSRMLLLQEELRREEEEEERKLKEESEERLRAVQQRLLSKRREEEARLNEESERTLEELRESAQQERKRQQHQLREESEVLLKELRIALEEERAAERGRLEAQKRRDSERLKAESEEELQAEKWRLQGEREEKLSSLKHQVKITERRREPMTPRSEQQLAGYQRELADVLQEVREEVQRDHERQLEQLREDHRREMTSIREKYLDEETAQGARLLSTLQEEREHLQASHAVQLEKLRMQLNTQMQKTQLTHTRKESELEDLAGQMELRAKELKSQEAMLQTKAADLKRRRKKLGEEEEEVDRQIEALPRLTQQRDQLTEELEKMREEKLQARELLQRAREERSEAKEEEERLREERDKAREESRRAKEDKARLESKVALLQERCDRLSRRVGELEHSEGVSASSRPEPKQDKKKKAEKAEVTAPSSDRRDSSLHVEDLDDSLHSPAPDSHGSMDEFRHYISSHGASIHKAKLFLERESSRLMERQAALRAAQTSSSQDPDQDGGVTEEVIRTLQQEARHVVELQQTVQRGNTLLRRKEEQLQQLESSMAEEPFIEDLSRLAGERKVTFDVTESDLSSTLDPPDRTGHPTVPDKVQELAESLQQISGQLHTVLSALGSLAPRQSTTPYAAFPAPQHHSSTSASVLHQMHTLSSSSSAPAPPVRLSEPYWNWAPQGSSTATPFFSTPVSSGLRASEDLFNSRWSQIFPRAAMDPIASSTMGSTSAYSSYTLASEDGRSVRSVQKSAEVDGQRLQGLIDGNKRWLEMRKKDTSIPLFTRYSAPPTKSSLVQLGLDDNNQIRVYHY</sequence>
<evidence type="ECO:0000259" key="19">
    <source>
        <dbReference type="PROSITE" id="PS50020"/>
    </source>
</evidence>
<dbReference type="GO" id="GO:0005813">
    <property type="term" value="C:centrosome"/>
    <property type="evidence" value="ECO:0007669"/>
    <property type="project" value="TreeGrafter"/>
</dbReference>
<feature type="compositionally biased region" description="Acidic residues" evidence="18">
    <location>
        <begin position="330"/>
        <end position="343"/>
    </location>
</feature>
<feature type="compositionally biased region" description="Basic and acidic residues" evidence="18">
    <location>
        <begin position="467"/>
        <end position="477"/>
    </location>
</feature>
<feature type="region of interest" description="Disordered" evidence="18">
    <location>
        <begin position="251"/>
        <end position="918"/>
    </location>
</feature>
<feature type="compositionally biased region" description="Basic and acidic residues" evidence="18">
    <location>
        <begin position="439"/>
        <end position="455"/>
    </location>
</feature>
<dbReference type="GO" id="GO:0005814">
    <property type="term" value="C:centriole"/>
    <property type="evidence" value="ECO:0007669"/>
    <property type="project" value="UniProtKB-SubCell"/>
</dbReference>
<keyword evidence="13" id="KW-0131">Cell cycle</keyword>
<dbReference type="FunFam" id="3.30.1470.10:FF:000001">
    <property type="entry name" value="Centrosomal protein of 164 kDa"/>
    <property type="match status" value="1"/>
</dbReference>
<dbReference type="GO" id="GO:0006281">
    <property type="term" value="P:DNA repair"/>
    <property type="evidence" value="ECO:0007669"/>
    <property type="project" value="UniProtKB-KW"/>
</dbReference>
<feature type="compositionally biased region" description="Acidic residues" evidence="18">
    <location>
        <begin position="409"/>
        <end position="432"/>
    </location>
</feature>
<evidence type="ECO:0000256" key="17">
    <source>
        <dbReference type="SAM" id="Coils"/>
    </source>
</evidence>
<evidence type="ECO:0000256" key="9">
    <source>
        <dbReference type="ARBA" id="ARBA00023054"/>
    </source>
</evidence>
<dbReference type="Proteomes" id="UP001488805">
    <property type="component" value="Unassembled WGS sequence"/>
</dbReference>
<keyword evidence="5" id="KW-0132">Cell division</keyword>
<name>A0AAW1EDL9_ZOAVI</name>
<dbReference type="PROSITE" id="PS50020">
    <property type="entry name" value="WW_DOMAIN_2"/>
    <property type="match status" value="1"/>
</dbReference>
<feature type="domain" description="WW" evidence="19">
    <location>
        <begin position="55"/>
        <end position="88"/>
    </location>
</feature>
<evidence type="ECO:0000256" key="8">
    <source>
        <dbReference type="ARBA" id="ARBA00022794"/>
    </source>
</evidence>
<feature type="compositionally biased region" description="Basic and acidic residues" evidence="18">
    <location>
        <begin position="670"/>
        <end position="679"/>
    </location>
</feature>
<dbReference type="EMBL" id="JBCEZU010000329">
    <property type="protein sequence ID" value="KAK9520550.1"/>
    <property type="molecule type" value="Genomic_DNA"/>
</dbReference>
<evidence type="ECO:0000256" key="15">
    <source>
        <dbReference type="ARBA" id="ARBA00061715"/>
    </source>
</evidence>
<feature type="compositionally biased region" description="Low complexity" evidence="18">
    <location>
        <begin position="136"/>
        <end position="162"/>
    </location>
</feature>
<evidence type="ECO:0000313" key="21">
    <source>
        <dbReference type="Proteomes" id="UP001488805"/>
    </source>
</evidence>
<gene>
    <name evidence="20" type="ORF">VZT92_020428</name>
</gene>
<feature type="compositionally biased region" description="Acidic residues" evidence="18">
    <location>
        <begin position="689"/>
        <end position="702"/>
    </location>
</feature>
<feature type="region of interest" description="Disordered" evidence="18">
    <location>
        <begin position="1191"/>
        <end position="1232"/>
    </location>
</feature>
<evidence type="ECO:0000256" key="4">
    <source>
        <dbReference type="ARBA" id="ARBA00022553"/>
    </source>
</evidence>
<evidence type="ECO:0000256" key="2">
    <source>
        <dbReference type="ARBA" id="ARBA00004123"/>
    </source>
</evidence>
<feature type="coiled-coil region" evidence="17">
    <location>
        <begin position="1067"/>
        <end position="1110"/>
    </location>
</feature>
<keyword evidence="12" id="KW-0539">Nucleus</keyword>
<feature type="compositionally biased region" description="Acidic residues" evidence="18">
    <location>
        <begin position="576"/>
        <end position="588"/>
    </location>
</feature>
<feature type="compositionally biased region" description="Basic and acidic residues" evidence="18">
    <location>
        <begin position="378"/>
        <end position="408"/>
    </location>
</feature>
<dbReference type="SMART" id="SM00456">
    <property type="entry name" value="WW"/>
    <property type="match status" value="1"/>
</dbReference>
<evidence type="ECO:0000256" key="10">
    <source>
        <dbReference type="ARBA" id="ARBA00023204"/>
    </source>
</evidence>
<dbReference type="PANTHER" id="PTHR18902">
    <property type="entry name" value="NUCLEAR MITOTIC APPARATUS PROTEIN 1-RELATED"/>
    <property type="match status" value="1"/>
</dbReference>
<dbReference type="Pfam" id="PF00397">
    <property type="entry name" value="WW"/>
    <property type="match status" value="1"/>
</dbReference>
<dbReference type="SUPFAM" id="SSF51045">
    <property type="entry name" value="WW domain"/>
    <property type="match status" value="1"/>
</dbReference>
<proteinExistence type="predicted"/>
<feature type="compositionally biased region" description="Acidic residues" evidence="18">
    <location>
        <begin position="353"/>
        <end position="362"/>
    </location>
</feature>
<dbReference type="CDD" id="cd00201">
    <property type="entry name" value="WW"/>
    <property type="match status" value="1"/>
</dbReference>
<keyword evidence="7" id="KW-0498">Mitosis</keyword>
<dbReference type="PROSITE" id="PS01159">
    <property type="entry name" value="WW_DOMAIN_1"/>
    <property type="match status" value="1"/>
</dbReference>
<feature type="compositionally biased region" description="Basic residues" evidence="18">
    <location>
        <begin position="115"/>
        <end position="131"/>
    </location>
</feature>
<evidence type="ECO:0000256" key="5">
    <source>
        <dbReference type="ARBA" id="ARBA00022618"/>
    </source>
</evidence>
<dbReference type="GO" id="GO:0097539">
    <property type="term" value="C:ciliary transition fiber"/>
    <property type="evidence" value="ECO:0007669"/>
    <property type="project" value="TreeGrafter"/>
</dbReference>
<evidence type="ECO:0000256" key="11">
    <source>
        <dbReference type="ARBA" id="ARBA00023212"/>
    </source>
</evidence>
<dbReference type="InterPro" id="IPR001202">
    <property type="entry name" value="WW_dom"/>
</dbReference>